<dbReference type="PANTHER" id="PTHR47806:SF1">
    <property type="entry name" value="RIBOSOMAL PROTEIN UL3 GLUTAMINE METHYLTRANSFERASE"/>
    <property type="match status" value="1"/>
</dbReference>
<dbReference type="HAMAP" id="MF_02125">
    <property type="entry name" value="L3_methyltr_PrmB"/>
    <property type="match status" value="1"/>
</dbReference>
<reference evidence="6 7" key="1">
    <citation type="submission" date="2022-02" db="EMBL/GenBank/DDBJ databases">
        <title>Genome sequence data of Kingella unionensis sp. nov. strain CICC 24913 (CCUG 75125).</title>
        <authorList>
            <person name="Xiao M."/>
        </authorList>
    </citation>
    <scope>NUCLEOTIDE SEQUENCE [LARGE SCALE GENOMIC DNA]</scope>
    <source>
        <strain evidence="6 7">CICC 24913</strain>
    </source>
</reference>
<evidence type="ECO:0000256" key="1">
    <source>
        <dbReference type="ARBA" id="ARBA00022603"/>
    </source>
</evidence>
<sequence>MTTDPTAQMQELFAAAGSLKTVRDLLRFAVSRFYQAGLFFGHGSDNAYDEAAYLILHTLHLPPDTLEPYLDAELLPQEREAVLAVLARRVLERIPAAYITNEAWQGEFDFYVDERVLVPRSFISELLGEPLLPWLEHEELVHRALDLCTGSGCLAVQMAHHYPAAEIDAADISLDALEVAAINVERYGLEERIKLIHTDLFEGLDGAYDLIVSNPPYVDAESVADLPEEYLCEPEIALGSGEDGLDAVRRILDQAAALLKPRGVLLVEIGHNREVLEAAFPELPFVWLDTSGGDGFVFLLTREQLLGEAAF</sequence>
<feature type="domain" description="Methyltransferase small" evidence="5">
    <location>
        <begin position="131"/>
        <end position="222"/>
    </location>
</feature>
<protein>
    <recommendedName>
        <fullName evidence="4">Ribosomal protein uL3 glutamine methyltransferase</fullName>
        <shortName evidence="4">uL3 MTase</shortName>
        <ecNumber evidence="4">2.1.1.298</ecNumber>
    </recommendedName>
    <alternativeName>
        <fullName evidence="4">N5-glutamine methyltransferase PrmB</fullName>
    </alternativeName>
</protein>
<keyword evidence="6" id="KW-0689">Ribosomal protein</keyword>
<comment type="catalytic activity">
    <reaction evidence="4">
        <text>L-glutaminyl-[ribosomal protein uL3] + S-adenosyl-L-methionine = N(5)-methyl-L-glutaminyl-[ribosomal protein uL3] + S-adenosyl-L-homocysteine + H(+)</text>
        <dbReference type="Rhea" id="RHEA:45020"/>
        <dbReference type="Rhea" id="RHEA-COMP:11063"/>
        <dbReference type="Rhea" id="RHEA-COMP:11064"/>
        <dbReference type="ChEBI" id="CHEBI:15378"/>
        <dbReference type="ChEBI" id="CHEBI:30011"/>
        <dbReference type="ChEBI" id="CHEBI:57856"/>
        <dbReference type="ChEBI" id="CHEBI:59789"/>
        <dbReference type="ChEBI" id="CHEBI:61891"/>
        <dbReference type="EC" id="2.1.1.298"/>
    </reaction>
</comment>
<evidence type="ECO:0000313" key="7">
    <source>
        <dbReference type="Proteomes" id="UP001298424"/>
    </source>
</evidence>
<dbReference type="CDD" id="cd02440">
    <property type="entry name" value="AdoMet_MTases"/>
    <property type="match status" value="1"/>
</dbReference>
<evidence type="ECO:0000256" key="3">
    <source>
        <dbReference type="ARBA" id="ARBA00022691"/>
    </source>
</evidence>
<keyword evidence="2 4" id="KW-0808">Transferase</keyword>
<dbReference type="InterPro" id="IPR007848">
    <property type="entry name" value="Small_mtfrase_dom"/>
</dbReference>
<dbReference type="Gene3D" id="3.40.50.150">
    <property type="entry name" value="Vaccinia Virus protein VP39"/>
    <property type="match status" value="1"/>
</dbReference>
<evidence type="ECO:0000313" key="6">
    <source>
        <dbReference type="EMBL" id="MCG6503312.1"/>
    </source>
</evidence>
<comment type="function">
    <text evidence="4">Methylates ribosomal protein uL3 on a specific glutamine residue.</text>
</comment>
<keyword evidence="3 4" id="KW-0949">S-adenosyl-L-methionine</keyword>
<dbReference type="PROSITE" id="PS00092">
    <property type="entry name" value="N6_MTASE"/>
    <property type="match status" value="1"/>
</dbReference>
<dbReference type="InterPro" id="IPR029063">
    <property type="entry name" value="SAM-dependent_MTases_sf"/>
</dbReference>
<name>A0ABS9NKI6_9NEIS</name>
<organism evidence="6 7">
    <name type="scientific">Kingella pumchi</name>
    <dbReference type="NCBI Taxonomy" id="2779506"/>
    <lineage>
        <taxon>Bacteria</taxon>
        <taxon>Pseudomonadati</taxon>
        <taxon>Pseudomonadota</taxon>
        <taxon>Betaproteobacteria</taxon>
        <taxon>Neisseriales</taxon>
        <taxon>Neisseriaceae</taxon>
        <taxon>Kingella</taxon>
    </lineage>
</organism>
<dbReference type="NCBIfam" id="TIGR00536">
    <property type="entry name" value="hemK_fam"/>
    <property type="match status" value="1"/>
</dbReference>
<dbReference type="PIRSF" id="PIRSF037167">
    <property type="entry name" value="Mtase_YfcB_prd"/>
    <property type="match status" value="1"/>
</dbReference>
<dbReference type="Pfam" id="PF05175">
    <property type="entry name" value="MTS"/>
    <property type="match status" value="1"/>
</dbReference>
<keyword evidence="6" id="KW-0687">Ribonucleoprotein</keyword>
<dbReference type="EC" id="2.1.1.298" evidence="4"/>
<evidence type="ECO:0000256" key="2">
    <source>
        <dbReference type="ARBA" id="ARBA00022679"/>
    </source>
</evidence>
<dbReference type="GO" id="GO:0005840">
    <property type="term" value="C:ribosome"/>
    <property type="evidence" value="ECO:0007669"/>
    <property type="project" value="UniProtKB-KW"/>
</dbReference>
<dbReference type="Gene3D" id="1.10.8.10">
    <property type="entry name" value="DNA helicase RuvA subunit, C-terminal domain"/>
    <property type="match status" value="1"/>
</dbReference>
<evidence type="ECO:0000259" key="5">
    <source>
        <dbReference type="Pfam" id="PF05175"/>
    </source>
</evidence>
<keyword evidence="7" id="KW-1185">Reference proteome</keyword>
<dbReference type="RefSeq" id="WP_238745558.1">
    <property type="nucleotide sequence ID" value="NZ_JAKOOW010000006.1"/>
</dbReference>
<dbReference type="Proteomes" id="UP001298424">
    <property type="component" value="Unassembled WGS sequence"/>
</dbReference>
<keyword evidence="1 4" id="KW-0489">Methyltransferase</keyword>
<accession>A0ABS9NKI6</accession>
<gene>
    <name evidence="4 6" type="primary">prmB</name>
    <name evidence="6" type="ORF">MB824_02215</name>
</gene>
<dbReference type="InterPro" id="IPR004556">
    <property type="entry name" value="HemK-like"/>
</dbReference>
<dbReference type="InterPro" id="IPR002052">
    <property type="entry name" value="DNA_methylase_N6_adenine_CS"/>
</dbReference>
<dbReference type="InterPro" id="IPR017127">
    <property type="entry name" value="Ribosome_uL3_MTase"/>
</dbReference>
<dbReference type="EMBL" id="JAKOOW010000006">
    <property type="protein sequence ID" value="MCG6503312.1"/>
    <property type="molecule type" value="Genomic_DNA"/>
</dbReference>
<dbReference type="SUPFAM" id="SSF53335">
    <property type="entry name" value="S-adenosyl-L-methionine-dependent methyltransferases"/>
    <property type="match status" value="1"/>
</dbReference>
<comment type="caution">
    <text evidence="6">The sequence shown here is derived from an EMBL/GenBank/DDBJ whole genome shotgun (WGS) entry which is preliminary data.</text>
</comment>
<evidence type="ECO:0000256" key="4">
    <source>
        <dbReference type="HAMAP-Rule" id="MF_02125"/>
    </source>
</evidence>
<dbReference type="GO" id="GO:0008168">
    <property type="term" value="F:methyltransferase activity"/>
    <property type="evidence" value="ECO:0007669"/>
    <property type="project" value="UniProtKB-KW"/>
</dbReference>
<dbReference type="GO" id="GO:0032259">
    <property type="term" value="P:methylation"/>
    <property type="evidence" value="ECO:0007669"/>
    <property type="project" value="UniProtKB-KW"/>
</dbReference>
<dbReference type="PANTHER" id="PTHR47806">
    <property type="entry name" value="50S RIBOSOMAL PROTEIN L3 GLUTAMINE METHYLTRANSFERASE"/>
    <property type="match status" value="1"/>
</dbReference>
<dbReference type="NCBIfam" id="TIGR03533">
    <property type="entry name" value="L3_gln_methyl"/>
    <property type="match status" value="1"/>
</dbReference>
<comment type="similarity">
    <text evidence="4">Belongs to the protein N5-glutamine methyltransferase family. PrmB subfamily.</text>
</comment>
<proteinExistence type="inferred from homology"/>